<dbReference type="SUPFAM" id="SSF55904">
    <property type="entry name" value="Ornithine decarboxylase C-terminal domain"/>
    <property type="match status" value="1"/>
</dbReference>
<dbReference type="Pfam" id="PF01276">
    <property type="entry name" value="OKR_DC_1"/>
    <property type="match status" value="1"/>
</dbReference>
<evidence type="ECO:0000259" key="6">
    <source>
        <dbReference type="Pfam" id="PF01276"/>
    </source>
</evidence>
<feature type="domain" description="Orn/Lys/Arg decarboxylase C-terminal" evidence="7">
    <location>
        <begin position="417"/>
        <end position="450"/>
    </location>
</feature>
<accession>A0AA95EVJ6</accession>
<dbReference type="Proteomes" id="UP001178662">
    <property type="component" value="Chromosome"/>
</dbReference>
<name>A0AA95EVJ6_9BACL</name>
<dbReference type="InterPro" id="IPR052357">
    <property type="entry name" value="Orn_Lys_Arg_decarboxylase-I"/>
</dbReference>
<dbReference type="EMBL" id="CP119317">
    <property type="protein sequence ID" value="WEK54255.1"/>
    <property type="molecule type" value="Genomic_DNA"/>
</dbReference>
<keyword evidence="8" id="KW-0032">Aminotransferase</keyword>
<evidence type="ECO:0000313" key="8">
    <source>
        <dbReference type="EMBL" id="WEK54255.1"/>
    </source>
</evidence>
<keyword evidence="3" id="KW-0210">Decarboxylase</keyword>
<dbReference type="InterPro" id="IPR008286">
    <property type="entry name" value="Prn/Lys/Arg_de-COase_C"/>
</dbReference>
<evidence type="ECO:0000256" key="5">
    <source>
        <dbReference type="ARBA" id="ARBA00023239"/>
    </source>
</evidence>
<sequence length="484" mass="52509">MDQHRAPLYDALAAHARRNVHAFHVPGHKQRAFTNEENVQAQFECILPIDLTELADTDDLHHPEGPIIEAQQLAAQCYGVEETSFLVGGSTVGNLAMILGTCESGDLLIVQRNVHKSIIHGLMLAGVQAVMLQPYIDPYSGLATVPSVNAIAEAIKHFPNAKGIVLSTPNYYGMSSNLNAIVVLAHAHQIAVLVDEAHGPHFGFHPALPHSAIQAGADVVVHSTHKMLSAMTMGAMLHMQGELVDKSSIKQALRMVQSSSPSFPIMASIDLARRQLQVEGTQALSNALEAVQMAVQALEKTSFGAVGYGVNQDRSIQYDPLKLCLYDRSAKLSGAALRDELERRGCIAEMADDRYVVMAFGIGSTMEDGRVLYGALLDIAKHLGEANDSKAHMPSIIDSIATPTPIQFSRKITKHVELPLELTVGNTSAEWVIPYPPGIPVLYPGELISADTIVELQRWRGSRVQIQGVADRTLQTIKVQQSKD</sequence>
<dbReference type="Gene3D" id="3.40.640.10">
    <property type="entry name" value="Type I PLP-dependent aspartate aminotransferase-like (Major domain)"/>
    <property type="match status" value="1"/>
</dbReference>
<dbReference type="InterPro" id="IPR015421">
    <property type="entry name" value="PyrdxlP-dep_Trfase_major"/>
</dbReference>
<dbReference type="GO" id="GO:0016831">
    <property type="term" value="F:carboxy-lyase activity"/>
    <property type="evidence" value="ECO:0007669"/>
    <property type="project" value="UniProtKB-KW"/>
</dbReference>
<evidence type="ECO:0000259" key="7">
    <source>
        <dbReference type="Pfam" id="PF03711"/>
    </source>
</evidence>
<keyword evidence="8" id="KW-0808">Transferase</keyword>
<evidence type="ECO:0000313" key="9">
    <source>
        <dbReference type="Proteomes" id="UP001178662"/>
    </source>
</evidence>
<dbReference type="Pfam" id="PF03711">
    <property type="entry name" value="OKR_DC_1_C"/>
    <property type="match status" value="1"/>
</dbReference>
<dbReference type="AlphaFoldDB" id="A0AA95EVJ6"/>
<dbReference type="CDD" id="cd00615">
    <property type="entry name" value="Orn_deC_like"/>
    <property type="match status" value="1"/>
</dbReference>
<feature type="domain" description="Orn/Lys/Arg decarboxylases family 1 pyridoxal-P attachment site" evidence="6">
    <location>
        <begin position="7"/>
        <end position="299"/>
    </location>
</feature>
<dbReference type="InterPro" id="IPR000310">
    <property type="entry name" value="Orn/Lys/Arg_deCO2ase_major_dom"/>
</dbReference>
<keyword evidence="9" id="KW-1185">Reference proteome</keyword>
<keyword evidence="5" id="KW-0456">Lyase</keyword>
<dbReference type="InterPro" id="IPR015424">
    <property type="entry name" value="PyrdxlP-dep_Trfase"/>
</dbReference>
<dbReference type="GO" id="GO:0008483">
    <property type="term" value="F:transaminase activity"/>
    <property type="evidence" value="ECO:0007669"/>
    <property type="project" value="UniProtKB-KW"/>
</dbReference>
<dbReference type="PANTHER" id="PTHR43277">
    <property type="entry name" value="ARGININE DECARBOXYLASE"/>
    <property type="match status" value="1"/>
</dbReference>
<dbReference type="InterPro" id="IPR036633">
    <property type="entry name" value="Prn/Lys/Arg_de-COase_C_sf"/>
</dbReference>
<organism evidence="8 9">
    <name type="scientific">Candidatus Cohnella colombiensis</name>
    <dbReference type="NCBI Taxonomy" id="3121368"/>
    <lineage>
        <taxon>Bacteria</taxon>
        <taxon>Bacillati</taxon>
        <taxon>Bacillota</taxon>
        <taxon>Bacilli</taxon>
        <taxon>Bacillales</taxon>
        <taxon>Paenibacillaceae</taxon>
        <taxon>Cohnella</taxon>
    </lineage>
</organism>
<evidence type="ECO:0000256" key="1">
    <source>
        <dbReference type="ARBA" id="ARBA00001933"/>
    </source>
</evidence>
<reference evidence="8" key="1">
    <citation type="submission" date="2023-03" db="EMBL/GenBank/DDBJ databases">
        <title>Andean soil-derived lignocellulolytic bacterial consortium as a source of novel taxa and putative plastic-active enzymes.</title>
        <authorList>
            <person name="Diaz-Garcia L."/>
            <person name="Chuvochina M."/>
            <person name="Feuerriegel G."/>
            <person name="Bunk B."/>
            <person name="Sproer C."/>
            <person name="Streit W.R."/>
            <person name="Rodriguez L.M."/>
            <person name="Overmann J."/>
            <person name="Jimenez D.J."/>
        </authorList>
    </citation>
    <scope>NUCLEOTIDE SEQUENCE</scope>
    <source>
        <strain evidence="8">MAG 2441</strain>
    </source>
</reference>
<protein>
    <submittedName>
        <fullName evidence="8">Aminotransferase class I/II-fold pyridoxal phosphate-dependent enzyme</fullName>
    </submittedName>
</protein>
<keyword evidence="4" id="KW-0663">Pyridoxal phosphate</keyword>
<dbReference type="PANTHER" id="PTHR43277:SF3">
    <property type="entry name" value="DECARBOXYLASE, PUTATIVE-RELATED"/>
    <property type="match status" value="1"/>
</dbReference>
<proteinExistence type="inferred from homology"/>
<dbReference type="SUPFAM" id="SSF53383">
    <property type="entry name" value="PLP-dependent transferases"/>
    <property type="match status" value="1"/>
</dbReference>
<dbReference type="Gene3D" id="3.90.105.10">
    <property type="entry name" value="Molybdopterin biosynthesis moea protein, domain 2"/>
    <property type="match status" value="1"/>
</dbReference>
<evidence type="ECO:0000256" key="2">
    <source>
        <dbReference type="ARBA" id="ARBA00010671"/>
    </source>
</evidence>
<comment type="similarity">
    <text evidence="2">Belongs to the Orn/Lys/Arg decarboxylase class-I family.</text>
</comment>
<comment type="cofactor">
    <cofactor evidence="1">
        <name>pyridoxal 5'-phosphate</name>
        <dbReference type="ChEBI" id="CHEBI:597326"/>
    </cofactor>
</comment>
<evidence type="ECO:0000256" key="4">
    <source>
        <dbReference type="ARBA" id="ARBA00022898"/>
    </source>
</evidence>
<evidence type="ECO:0000256" key="3">
    <source>
        <dbReference type="ARBA" id="ARBA00022793"/>
    </source>
</evidence>
<gene>
    <name evidence="8" type="ORF">P0Y55_17170</name>
</gene>